<feature type="compositionally biased region" description="Polar residues" evidence="1">
    <location>
        <begin position="178"/>
        <end position="197"/>
    </location>
</feature>
<evidence type="ECO:0000256" key="2">
    <source>
        <dbReference type="SAM" id="Phobius"/>
    </source>
</evidence>
<accession>A0A9P6E419</accession>
<gene>
    <name evidence="3" type="ORF">CPB83DRAFT_899879</name>
</gene>
<keyword evidence="2" id="KW-0472">Membrane</keyword>
<keyword evidence="4" id="KW-1185">Reference proteome</keyword>
<reference evidence="3" key="1">
    <citation type="submission" date="2020-11" db="EMBL/GenBank/DDBJ databases">
        <authorList>
            <consortium name="DOE Joint Genome Institute"/>
            <person name="Ahrendt S."/>
            <person name="Riley R."/>
            <person name="Andreopoulos W."/>
            <person name="Labutti K."/>
            <person name="Pangilinan J."/>
            <person name="Ruiz-Duenas F.J."/>
            <person name="Barrasa J.M."/>
            <person name="Sanchez-Garcia M."/>
            <person name="Camarero S."/>
            <person name="Miyauchi S."/>
            <person name="Serrano A."/>
            <person name="Linde D."/>
            <person name="Babiker R."/>
            <person name="Drula E."/>
            <person name="Ayuso-Fernandez I."/>
            <person name="Pacheco R."/>
            <person name="Padilla G."/>
            <person name="Ferreira P."/>
            <person name="Barriuso J."/>
            <person name="Kellner H."/>
            <person name="Castanera R."/>
            <person name="Alfaro M."/>
            <person name="Ramirez L."/>
            <person name="Pisabarro A.G."/>
            <person name="Kuo A."/>
            <person name="Tritt A."/>
            <person name="Lipzen A."/>
            <person name="He G."/>
            <person name="Yan M."/>
            <person name="Ng V."/>
            <person name="Cullen D."/>
            <person name="Martin F."/>
            <person name="Rosso M.-N."/>
            <person name="Henrissat B."/>
            <person name="Hibbett D."/>
            <person name="Martinez A.T."/>
            <person name="Grigoriev I.V."/>
        </authorList>
    </citation>
    <scope>NUCLEOTIDE SEQUENCE</scope>
    <source>
        <strain evidence="3">CBS 506.95</strain>
    </source>
</reference>
<sequence>MVQPLLYREDPDSFYWFRSIYAPSLFVFPFDTNIAALLTLLAPFKNGPVCFAQVILVFITGITMLSSDQSTRQSKNNVNASISEYSSEIKPLSCLPAPPSPQSDTRDTAHTEHGVKALSPSVSQSVASIQAVASAVVRRMNTLASAKQRRTLGNAQDDKDDRHPSINRRLSRAIKPQASKQLSVRKSLSRYTGSLSAKENIPVDPSAKPRRRPLANITNSSREADCRPQGLWSLPETAVKVQPVSTYNHGATAPAGLRIELNGEPLVALEERYLEDDTQRFNDFSSPFVSTPLDSTTVKRRVTKIFGRPLSPSSPRTDLPGLGSVNTTPLREAIAAFSDIFSSGGSQRSGKINLEVGATPVVQTPHRSSPALSTPSLKIPRVSGSISRLKRRLTLSTGSPNQYDEGAVSHDEIFGWESEMRDLERCLGVDRQP</sequence>
<feature type="region of interest" description="Disordered" evidence="1">
    <location>
        <begin position="147"/>
        <end position="228"/>
    </location>
</feature>
<protein>
    <submittedName>
        <fullName evidence="3">Uncharacterized protein</fullName>
    </submittedName>
</protein>
<evidence type="ECO:0000313" key="3">
    <source>
        <dbReference type="EMBL" id="KAF9522156.1"/>
    </source>
</evidence>
<feature type="compositionally biased region" description="Basic and acidic residues" evidence="1">
    <location>
        <begin position="104"/>
        <end position="115"/>
    </location>
</feature>
<comment type="caution">
    <text evidence="3">The sequence shown here is derived from an EMBL/GenBank/DDBJ whole genome shotgun (WGS) entry which is preliminary data.</text>
</comment>
<proteinExistence type="predicted"/>
<feature type="transmembrane region" description="Helical" evidence="2">
    <location>
        <begin position="20"/>
        <end position="42"/>
    </location>
</feature>
<feature type="transmembrane region" description="Helical" evidence="2">
    <location>
        <begin position="49"/>
        <end position="67"/>
    </location>
</feature>
<keyword evidence="2" id="KW-0812">Transmembrane</keyword>
<evidence type="ECO:0000256" key="1">
    <source>
        <dbReference type="SAM" id="MobiDB-lite"/>
    </source>
</evidence>
<dbReference type="AlphaFoldDB" id="A0A9P6E419"/>
<name>A0A9P6E419_9AGAR</name>
<evidence type="ECO:0000313" key="4">
    <source>
        <dbReference type="Proteomes" id="UP000807306"/>
    </source>
</evidence>
<keyword evidence="2" id="KW-1133">Transmembrane helix</keyword>
<feature type="region of interest" description="Disordered" evidence="1">
    <location>
        <begin position="91"/>
        <end position="119"/>
    </location>
</feature>
<dbReference type="Proteomes" id="UP000807306">
    <property type="component" value="Unassembled WGS sequence"/>
</dbReference>
<organism evidence="3 4">
    <name type="scientific">Crepidotus variabilis</name>
    <dbReference type="NCBI Taxonomy" id="179855"/>
    <lineage>
        <taxon>Eukaryota</taxon>
        <taxon>Fungi</taxon>
        <taxon>Dikarya</taxon>
        <taxon>Basidiomycota</taxon>
        <taxon>Agaricomycotina</taxon>
        <taxon>Agaricomycetes</taxon>
        <taxon>Agaricomycetidae</taxon>
        <taxon>Agaricales</taxon>
        <taxon>Agaricineae</taxon>
        <taxon>Crepidotaceae</taxon>
        <taxon>Crepidotus</taxon>
    </lineage>
</organism>
<dbReference type="EMBL" id="MU157958">
    <property type="protein sequence ID" value="KAF9522156.1"/>
    <property type="molecule type" value="Genomic_DNA"/>
</dbReference>